<organism evidence="2 3">
    <name type="scientific">Novosphingobium album</name>
    <name type="common">ex Hu et al. 2023</name>
    <dbReference type="NCBI Taxonomy" id="2930093"/>
    <lineage>
        <taxon>Bacteria</taxon>
        <taxon>Pseudomonadati</taxon>
        <taxon>Pseudomonadota</taxon>
        <taxon>Alphaproteobacteria</taxon>
        <taxon>Sphingomonadales</taxon>
        <taxon>Sphingomonadaceae</taxon>
        <taxon>Novosphingobium</taxon>
    </lineage>
</organism>
<dbReference type="PANTHER" id="PTHR36109:SF2">
    <property type="entry name" value="MEMBRANE PROTEIN"/>
    <property type="match status" value="1"/>
</dbReference>
<dbReference type="Proteomes" id="UP001162880">
    <property type="component" value="Unassembled WGS sequence"/>
</dbReference>
<dbReference type="PANTHER" id="PTHR36109">
    <property type="entry name" value="MEMBRANE PROTEIN-RELATED"/>
    <property type="match status" value="1"/>
</dbReference>
<accession>A0ABT0B0V9</accession>
<sequence>MLAQFLLQESPRLEHKRISGGVAIHCFVIKAMELPALNYLASGYPKPVTLEWINRGTDVKLKPSKVEQLLRTMFKPNISDSIAKDQANAGLRVGFDSESDRNRFAAEFRKALILQDNSTANVVSGVFPDRTSAEEAVLCLQANGVPGNAISLMWRAGQFMEPDGEFPKGHSKMSIAGATMGGGIAGALVGITLLAVPGVGVLATAGAVAASAVSSIGAIGGAIGATGGAIARLLTDIDIEGREAEYYAERVVKGMVFVAVDLPEAGLDRAFIQDVLQKQGASRPFIAPWTQLEPVETAVGH</sequence>
<feature type="transmembrane region" description="Helical" evidence="1">
    <location>
        <begin position="175"/>
        <end position="196"/>
    </location>
</feature>
<reference evidence="2" key="1">
    <citation type="submission" date="2022-03" db="EMBL/GenBank/DDBJ databases">
        <title>Identification of a novel bacterium isolated from mangrove sediments.</title>
        <authorList>
            <person name="Pan X."/>
        </authorList>
    </citation>
    <scope>NUCLEOTIDE SEQUENCE</scope>
    <source>
        <strain evidence="2">B2580</strain>
    </source>
</reference>
<dbReference type="InterPro" id="IPR052948">
    <property type="entry name" value="Low_temp-induced_all0457"/>
</dbReference>
<name>A0ABT0B0V9_9SPHN</name>
<feature type="transmembrane region" description="Helical" evidence="1">
    <location>
        <begin position="202"/>
        <end position="225"/>
    </location>
</feature>
<proteinExistence type="predicted"/>
<gene>
    <name evidence="2" type="ORF">MTR64_09015</name>
</gene>
<evidence type="ECO:0000313" key="3">
    <source>
        <dbReference type="Proteomes" id="UP001162880"/>
    </source>
</evidence>
<protein>
    <recommendedName>
        <fullName evidence="4">DUF1269 domain-containing protein</fullName>
    </recommendedName>
</protein>
<evidence type="ECO:0000256" key="1">
    <source>
        <dbReference type="SAM" id="Phobius"/>
    </source>
</evidence>
<keyword evidence="1" id="KW-0812">Transmembrane</keyword>
<keyword evidence="1" id="KW-1133">Transmembrane helix</keyword>
<dbReference type="EMBL" id="JALHLE010000011">
    <property type="protein sequence ID" value="MCJ2178703.1"/>
    <property type="molecule type" value="Genomic_DNA"/>
</dbReference>
<comment type="caution">
    <text evidence="2">The sequence shown here is derived from an EMBL/GenBank/DDBJ whole genome shotgun (WGS) entry which is preliminary data.</text>
</comment>
<dbReference type="RefSeq" id="WP_243992996.1">
    <property type="nucleotide sequence ID" value="NZ_JALHLE010000011.1"/>
</dbReference>
<evidence type="ECO:0000313" key="2">
    <source>
        <dbReference type="EMBL" id="MCJ2178703.1"/>
    </source>
</evidence>
<keyword evidence="1" id="KW-0472">Membrane</keyword>
<evidence type="ECO:0008006" key="4">
    <source>
        <dbReference type="Google" id="ProtNLM"/>
    </source>
</evidence>
<keyword evidence="3" id="KW-1185">Reference proteome</keyword>